<dbReference type="EMBL" id="JAPDMQ010000068">
    <property type="protein sequence ID" value="KAK0536959.1"/>
    <property type="molecule type" value="Genomic_DNA"/>
</dbReference>
<keyword evidence="3" id="KW-1185">Reference proteome</keyword>
<feature type="region of interest" description="Disordered" evidence="1">
    <location>
        <begin position="349"/>
        <end position="371"/>
    </location>
</feature>
<feature type="compositionally biased region" description="Basic and acidic residues" evidence="1">
    <location>
        <begin position="135"/>
        <end position="155"/>
    </location>
</feature>
<proteinExistence type="predicted"/>
<organism evidence="2 3">
    <name type="scientific">Tilletia horrida</name>
    <dbReference type="NCBI Taxonomy" id="155126"/>
    <lineage>
        <taxon>Eukaryota</taxon>
        <taxon>Fungi</taxon>
        <taxon>Dikarya</taxon>
        <taxon>Basidiomycota</taxon>
        <taxon>Ustilaginomycotina</taxon>
        <taxon>Exobasidiomycetes</taxon>
        <taxon>Tilletiales</taxon>
        <taxon>Tilletiaceae</taxon>
        <taxon>Tilletia</taxon>
    </lineage>
</organism>
<name>A0AAN6GJ91_9BASI</name>
<dbReference type="PANTHER" id="PTHR46052">
    <property type="entry name" value="PHOSDUCIN-LIKE PROTEIN"/>
    <property type="match status" value="1"/>
</dbReference>
<dbReference type="AlphaFoldDB" id="A0AAN6GJ91"/>
<protein>
    <recommendedName>
        <fullName evidence="4">Phosducin thioredoxin-like domain-containing protein</fullName>
    </recommendedName>
</protein>
<evidence type="ECO:0008006" key="4">
    <source>
        <dbReference type="Google" id="ProtNLM"/>
    </source>
</evidence>
<feature type="compositionally biased region" description="Basic and acidic residues" evidence="1">
    <location>
        <begin position="98"/>
        <end position="115"/>
    </location>
</feature>
<sequence length="371" mass="40713">MSDPLEDLVLNGGADARRTAAELPGIEHSRRGPDDDKRSDDADGTSEGDAADELDDDFDGDNDAGPMRSGGSSHGARDVMPRSRAESYNTGPKGVMQDQKDRAAANARSDAERIRATNAAMQRMALTANTVDEEEAHRKKELRAAGRTGDGDAKGRNSCSDDDEPRGEKTSSEDDRVDPAAAAEFAARERRRAQRIEELQREAERRRAAVLGAHIVGRADTPPQRADVWFGHLREVDAIGYVRATEEERDDVPVVFVQVRALSVGFGLSDDDVDATVEDEDEDHADFLARQDALLAQVEPILPTLHIYRGGELLVNLVRIDMEDDWQSGKETAIRDILLHHRAISEVRTQGRSSHARDSSVPTDADFDLDD</sequence>
<feature type="compositionally biased region" description="Acidic residues" evidence="1">
    <location>
        <begin position="42"/>
        <end position="62"/>
    </location>
</feature>
<feature type="compositionally biased region" description="Basic and acidic residues" evidence="1">
    <location>
        <begin position="75"/>
        <end position="85"/>
    </location>
</feature>
<gene>
    <name evidence="2" type="ORF">OC842_001809</name>
</gene>
<feature type="compositionally biased region" description="Basic and acidic residues" evidence="1">
    <location>
        <begin position="15"/>
        <end position="41"/>
    </location>
</feature>
<feature type="compositionally biased region" description="Basic and acidic residues" evidence="1">
    <location>
        <begin position="166"/>
        <end position="178"/>
    </location>
</feature>
<evidence type="ECO:0000313" key="3">
    <source>
        <dbReference type="Proteomes" id="UP001176521"/>
    </source>
</evidence>
<reference evidence="2" key="1">
    <citation type="journal article" date="2023" name="PhytoFront">
        <title>Draft Genome Resources of Seven Strains of Tilletia horrida, Causal Agent of Kernel Smut of Rice.</title>
        <authorList>
            <person name="Khanal S."/>
            <person name="Antony Babu S."/>
            <person name="Zhou X.G."/>
        </authorList>
    </citation>
    <scope>NUCLEOTIDE SEQUENCE</scope>
    <source>
        <strain evidence="2">TX3</strain>
    </source>
</reference>
<accession>A0AAN6GJ91</accession>
<feature type="region of interest" description="Disordered" evidence="1">
    <location>
        <begin position="1"/>
        <end position="179"/>
    </location>
</feature>
<evidence type="ECO:0000256" key="1">
    <source>
        <dbReference type="SAM" id="MobiDB-lite"/>
    </source>
</evidence>
<comment type="caution">
    <text evidence="2">The sequence shown here is derived from an EMBL/GenBank/DDBJ whole genome shotgun (WGS) entry which is preliminary data.</text>
</comment>
<dbReference type="InterPro" id="IPR051499">
    <property type="entry name" value="Phosducin-like_reg"/>
</dbReference>
<dbReference type="Proteomes" id="UP001176521">
    <property type="component" value="Unassembled WGS sequence"/>
</dbReference>
<evidence type="ECO:0000313" key="2">
    <source>
        <dbReference type="EMBL" id="KAK0536959.1"/>
    </source>
</evidence>
<dbReference type="PANTHER" id="PTHR46052:SF1">
    <property type="entry name" value="PHOSDUCIN-LIKE PROTEIN"/>
    <property type="match status" value="1"/>
</dbReference>